<dbReference type="Proteomes" id="UP000030377">
    <property type="component" value="Unassembled WGS sequence"/>
</dbReference>
<proteinExistence type="predicted"/>
<sequence length="152" mass="16030">MVAASVLAAAAAARNNLASSRHPFRLAGNGDAGPSDSRRASVSKILSADVNSAGQPIVFPNKSGHVDVSIFEIPPGVALPAHLHPFPRMGYVLSGTLRVRNLESGNAETYGEGQFVLESVNQWHEGDNPGKTPLRLLVIDLAEKGAKTTILR</sequence>
<dbReference type="InterPro" id="IPR014710">
    <property type="entry name" value="RmlC-like_jellyroll"/>
</dbReference>
<dbReference type="EMBL" id="JRPN01000001">
    <property type="protein sequence ID" value="KGT81821.1"/>
    <property type="molecule type" value="Genomic_DNA"/>
</dbReference>
<reference evidence="2 3" key="1">
    <citation type="submission" date="2014-09" db="EMBL/GenBank/DDBJ databases">
        <title>Draft genome of Bradyrhizobium japonicum Is-34.</title>
        <authorList>
            <person name="Tsurumaru H."/>
            <person name="Yamakawa T."/>
            <person name="Hashimoto S."/>
            <person name="Okizaki K."/>
            <person name="Kanesaki Y."/>
            <person name="Yoshikawa H."/>
            <person name="Yajima S."/>
        </authorList>
    </citation>
    <scope>NUCLEOTIDE SEQUENCE [LARGE SCALE GENOMIC DNA]</scope>
    <source>
        <strain evidence="2 3">Is-34</strain>
    </source>
</reference>
<evidence type="ECO:0000313" key="3">
    <source>
        <dbReference type="Proteomes" id="UP000030377"/>
    </source>
</evidence>
<evidence type="ECO:0000313" key="2">
    <source>
        <dbReference type="EMBL" id="KGT81821.1"/>
    </source>
</evidence>
<evidence type="ECO:0000259" key="1">
    <source>
        <dbReference type="Pfam" id="PF07883"/>
    </source>
</evidence>
<name>A0A0A3Y8T8_BRAJP</name>
<organism evidence="2 3">
    <name type="scientific">Bradyrhizobium japonicum</name>
    <dbReference type="NCBI Taxonomy" id="375"/>
    <lineage>
        <taxon>Bacteria</taxon>
        <taxon>Pseudomonadati</taxon>
        <taxon>Pseudomonadota</taxon>
        <taxon>Alphaproteobacteria</taxon>
        <taxon>Hyphomicrobiales</taxon>
        <taxon>Nitrobacteraceae</taxon>
        <taxon>Bradyrhizobium</taxon>
    </lineage>
</organism>
<dbReference type="SUPFAM" id="SSF51182">
    <property type="entry name" value="RmlC-like cupins"/>
    <property type="match status" value="1"/>
</dbReference>
<dbReference type="CDD" id="cd02236">
    <property type="entry name" value="cupin_CV2614-like"/>
    <property type="match status" value="1"/>
</dbReference>
<dbReference type="Pfam" id="PF07883">
    <property type="entry name" value="Cupin_2"/>
    <property type="match status" value="1"/>
</dbReference>
<protein>
    <recommendedName>
        <fullName evidence="1">Cupin type-2 domain-containing protein</fullName>
    </recommendedName>
</protein>
<dbReference type="AlphaFoldDB" id="A0A0A3Y8T8"/>
<accession>A0A0A3Y8T8</accession>
<dbReference type="Gene3D" id="2.60.120.10">
    <property type="entry name" value="Jelly Rolls"/>
    <property type="match status" value="1"/>
</dbReference>
<gene>
    <name evidence="2" type="ORF">MA20_02990</name>
</gene>
<dbReference type="InterPro" id="IPR011051">
    <property type="entry name" value="RmlC_Cupin_sf"/>
</dbReference>
<comment type="caution">
    <text evidence="2">The sequence shown here is derived from an EMBL/GenBank/DDBJ whole genome shotgun (WGS) entry which is preliminary data.</text>
</comment>
<dbReference type="InterPro" id="IPR013096">
    <property type="entry name" value="Cupin_2"/>
</dbReference>
<feature type="domain" description="Cupin type-2" evidence="1">
    <location>
        <begin position="70"/>
        <end position="139"/>
    </location>
</feature>